<evidence type="ECO:0000313" key="8">
    <source>
        <dbReference type="EMBL" id="MBT2134871.1"/>
    </source>
</evidence>
<feature type="signal peptide" evidence="6">
    <location>
        <begin position="1"/>
        <end position="18"/>
    </location>
</feature>
<evidence type="ECO:0000256" key="3">
    <source>
        <dbReference type="ARBA" id="ARBA00023235"/>
    </source>
</evidence>
<dbReference type="PROSITE" id="PS50059">
    <property type="entry name" value="FKBP_PPIASE"/>
    <property type="match status" value="1"/>
</dbReference>
<protein>
    <recommendedName>
        <fullName evidence="5">Peptidyl-prolyl cis-trans isomerase</fullName>
        <ecNumber evidence="5">5.2.1.8</ecNumber>
    </recommendedName>
</protein>
<evidence type="ECO:0000259" key="7">
    <source>
        <dbReference type="PROSITE" id="PS50059"/>
    </source>
</evidence>
<comment type="catalytic activity">
    <reaction evidence="1 4 5">
        <text>[protein]-peptidylproline (omega=180) = [protein]-peptidylproline (omega=0)</text>
        <dbReference type="Rhea" id="RHEA:16237"/>
        <dbReference type="Rhea" id="RHEA-COMP:10747"/>
        <dbReference type="Rhea" id="RHEA-COMP:10748"/>
        <dbReference type="ChEBI" id="CHEBI:83833"/>
        <dbReference type="ChEBI" id="CHEBI:83834"/>
        <dbReference type="EC" id="5.2.1.8"/>
    </reaction>
</comment>
<keyword evidence="2 4" id="KW-0697">Rotamase</keyword>
<keyword evidence="3 4" id="KW-0413">Isomerase</keyword>
<evidence type="ECO:0000256" key="4">
    <source>
        <dbReference type="PROSITE-ProRule" id="PRU00277"/>
    </source>
</evidence>
<evidence type="ECO:0000256" key="5">
    <source>
        <dbReference type="RuleBase" id="RU003915"/>
    </source>
</evidence>
<dbReference type="PANTHER" id="PTHR45779">
    <property type="entry name" value="PEPTIDYLPROLYL ISOMERASE"/>
    <property type="match status" value="1"/>
</dbReference>
<evidence type="ECO:0000256" key="1">
    <source>
        <dbReference type="ARBA" id="ARBA00000971"/>
    </source>
</evidence>
<evidence type="ECO:0000256" key="6">
    <source>
        <dbReference type="SAM" id="SignalP"/>
    </source>
</evidence>
<dbReference type="InterPro" id="IPR044609">
    <property type="entry name" value="FKBP2/11"/>
</dbReference>
<dbReference type="Pfam" id="PF00254">
    <property type="entry name" value="FKBP_C"/>
    <property type="match status" value="1"/>
</dbReference>
<reference evidence="8 9" key="1">
    <citation type="submission" date="2021-05" db="EMBL/GenBank/DDBJ databases">
        <title>Croceibacterium sp. LX-88 genome sequence.</title>
        <authorList>
            <person name="Luo X."/>
        </authorList>
    </citation>
    <scope>NUCLEOTIDE SEQUENCE [LARGE SCALE GENOMIC DNA]</scope>
    <source>
        <strain evidence="8 9">LX-88</strain>
    </source>
</reference>
<gene>
    <name evidence="8" type="ORF">KK137_11050</name>
</gene>
<keyword evidence="6" id="KW-0732">Signal</keyword>
<proteinExistence type="inferred from homology"/>
<sequence length="159" mass="16827">MAALAAILTFGLATGAMAQEEASGPSQDAAWHNQQMLALASRQASDGWQWMPGGLLWRRVAGDGSGKHPAVQDVVTLHYAGTLVDGTEFDSSYKRRQPATFPLQALIPAWQMAVPEMGVGDTIEIATPSTLAYGPIGRGPIPGGATLLFKIELLGIQDR</sequence>
<dbReference type="Proteomes" id="UP000811255">
    <property type="component" value="Unassembled WGS sequence"/>
</dbReference>
<comment type="caution">
    <text evidence="8">The sequence shown here is derived from an EMBL/GenBank/DDBJ whole genome shotgun (WGS) entry which is preliminary data.</text>
</comment>
<dbReference type="PANTHER" id="PTHR45779:SF7">
    <property type="entry name" value="PEPTIDYLPROLYL ISOMERASE"/>
    <property type="match status" value="1"/>
</dbReference>
<organism evidence="8 9">
    <name type="scientific">Croceibacterium selenioxidans</name>
    <dbReference type="NCBI Taxonomy" id="2838833"/>
    <lineage>
        <taxon>Bacteria</taxon>
        <taxon>Pseudomonadati</taxon>
        <taxon>Pseudomonadota</taxon>
        <taxon>Alphaproteobacteria</taxon>
        <taxon>Sphingomonadales</taxon>
        <taxon>Erythrobacteraceae</taxon>
        <taxon>Croceibacterium</taxon>
    </lineage>
</organism>
<feature type="chain" id="PRO_5046425829" description="Peptidyl-prolyl cis-trans isomerase" evidence="6">
    <location>
        <begin position="19"/>
        <end position="159"/>
    </location>
</feature>
<dbReference type="SUPFAM" id="SSF54534">
    <property type="entry name" value="FKBP-like"/>
    <property type="match status" value="1"/>
</dbReference>
<name>A0ABS5W545_9SPHN</name>
<comment type="similarity">
    <text evidence="5">Belongs to the FKBP-type PPIase family.</text>
</comment>
<accession>A0ABS5W545</accession>
<dbReference type="InterPro" id="IPR001179">
    <property type="entry name" value="PPIase_FKBP_dom"/>
</dbReference>
<keyword evidence="9" id="KW-1185">Reference proteome</keyword>
<dbReference type="EMBL" id="JAHFVK010000002">
    <property type="protein sequence ID" value="MBT2134871.1"/>
    <property type="molecule type" value="Genomic_DNA"/>
</dbReference>
<dbReference type="GO" id="GO:0003755">
    <property type="term" value="F:peptidyl-prolyl cis-trans isomerase activity"/>
    <property type="evidence" value="ECO:0007669"/>
    <property type="project" value="UniProtKB-EC"/>
</dbReference>
<dbReference type="Gene3D" id="3.10.50.40">
    <property type="match status" value="1"/>
</dbReference>
<dbReference type="EC" id="5.2.1.8" evidence="5"/>
<evidence type="ECO:0000256" key="2">
    <source>
        <dbReference type="ARBA" id="ARBA00023110"/>
    </source>
</evidence>
<feature type="domain" description="PPIase FKBP-type" evidence="7">
    <location>
        <begin position="72"/>
        <end position="157"/>
    </location>
</feature>
<dbReference type="InterPro" id="IPR046357">
    <property type="entry name" value="PPIase_dom_sf"/>
</dbReference>
<evidence type="ECO:0000313" key="9">
    <source>
        <dbReference type="Proteomes" id="UP000811255"/>
    </source>
</evidence>